<proteinExistence type="inferred from homology"/>
<dbReference type="CDD" id="cd22763">
    <property type="entry name" value="OTUB1"/>
    <property type="match status" value="1"/>
</dbReference>
<protein>
    <recommendedName>
        <fullName evidence="2">ubiquitinyl hydrolase 1</fullName>
        <ecNumber evidence="2">3.4.19.12</ecNumber>
    </recommendedName>
</protein>
<dbReference type="InterPro" id="IPR029063">
    <property type="entry name" value="SAM-dependent_MTases_sf"/>
</dbReference>
<dbReference type="HAMAP" id="MF_01547">
    <property type="entry name" value="RNA_methyltr_E"/>
    <property type="match status" value="1"/>
</dbReference>
<comment type="caution">
    <text evidence="8">The sequence shown here is derived from an EMBL/GenBank/DDBJ whole genome shotgun (WGS) entry which is preliminary data.</text>
</comment>
<dbReference type="Pfam" id="PF01728">
    <property type="entry name" value="FtsJ"/>
    <property type="match status" value="1"/>
</dbReference>
<dbReference type="PROSITE" id="PS50802">
    <property type="entry name" value="OTU"/>
    <property type="match status" value="1"/>
</dbReference>
<dbReference type="InterPro" id="IPR002877">
    <property type="entry name" value="RNA_MeTrfase_FtsJ_dom"/>
</dbReference>
<keyword evidence="9" id="KW-1185">Reference proteome</keyword>
<keyword evidence="3" id="KW-0645">Protease</keyword>
<dbReference type="InterPro" id="IPR038765">
    <property type="entry name" value="Papain-like_cys_pep_sf"/>
</dbReference>
<dbReference type="Proteomes" id="UP001159427">
    <property type="component" value="Unassembled WGS sequence"/>
</dbReference>
<dbReference type="Gene3D" id="3.30.200.60">
    <property type="entry name" value="Peptidase C65 Otubain, subdomain 1"/>
    <property type="match status" value="1"/>
</dbReference>
<dbReference type="InterPro" id="IPR042468">
    <property type="entry name" value="Peptidase_C65_otubain_sub1"/>
</dbReference>
<keyword evidence="5" id="KW-0378">Hydrolase</keyword>
<accession>A0ABN8N9G6</accession>
<evidence type="ECO:0000256" key="6">
    <source>
        <dbReference type="ARBA" id="ARBA00022807"/>
    </source>
</evidence>
<dbReference type="InterPro" id="IPR019400">
    <property type="entry name" value="Peptidase_C65_otubain"/>
</dbReference>
<gene>
    <name evidence="8" type="ORF">PEVE_00040439</name>
</gene>
<dbReference type="InterPro" id="IPR015507">
    <property type="entry name" value="rRNA-MeTfrase_E"/>
</dbReference>
<evidence type="ECO:0000313" key="8">
    <source>
        <dbReference type="EMBL" id="CAH3042441.1"/>
    </source>
</evidence>
<dbReference type="SUPFAM" id="SSF54001">
    <property type="entry name" value="Cysteine proteinases"/>
    <property type="match status" value="1"/>
</dbReference>
<evidence type="ECO:0000256" key="4">
    <source>
        <dbReference type="ARBA" id="ARBA00022786"/>
    </source>
</evidence>
<dbReference type="SUPFAM" id="SSF53335">
    <property type="entry name" value="S-adenosyl-L-methionine-dependent methyltransferases"/>
    <property type="match status" value="1"/>
</dbReference>
<dbReference type="EMBL" id="CALNXI010000738">
    <property type="protein sequence ID" value="CAH3042441.1"/>
    <property type="molecule type" value="Genomic_DNA"/>
</dbReference>
<name>A0ABN8N9G6_9CNID</name>
<evidence type="ECO:0000259" key="7">
    <source>
        <dbReference type="PROSITE" id="PS50802"/>
    </source>
</evidence>
<keyword evidence="4" id="KW-0833">Ubl conjugation pathway</keyword>
<dbReference type="Pfam" id="PF10275">
    <property type="entry name" value="Peptidase_C65"/>
    <property type="match status" value="1"/>
</dbReference>
<dbReference type="InterPro" id="IPR042467">
    <property type="entry name" value="Peptidase_C65_otubain_sub2"/>
</dbReference>
<evidence type="ECO:0000256" key="1">
    <source>
        <dbReference type="ARBA" id="ARBA00000707"/>
    </source>
</evidence>
<feature type="domain" description="OTU" evidence="7">
    <location>
        <begin position="320"/>
        <end position="513"/>
    </location>
</feature>
<dbReference type="Gene3D" id="1.20.1300.20">
    <property type="entry name" value="Peptidase C65 Otubain, subdomain 2"/>
    <property type="match status" value="1"/>
</dbReference>
<keyword evidence="6" id="KW-0788">Thiol protease</keyword>
<comment type="catalytic activity">
    <reaction evidence="1">
        <text>Thiol-dependent hydrolysis of ester, thioester, amide, peptide and isopeptide bonds formed by the C-terminal Gly of ubiquitin (a 76-residue protein attached to proteins as an intracellular targeting signal).</text>
        <dbReference type="EC" id="3.4.19.12"/>
    </reaction>
</comment>
<evidence type="ECO:0000256" key="5">
    <source>
        <dbReference type="ARBA" id="ARBA00022801"/>
    </source>
</evidence>
<dbReference type="PANTHER" id="PTHR12931:SF15">
    <property type="entry name" value="UBIQUITIN THIOESTERASE OTUBAIN-LIKE"/>
    <property type="match status" value="1"/>
</dbReference>
<evidence type="ECO:0000256" key="2">
    <source>
        <dbReference type="ARBA" id="ARBA00012759"/>
    </source>
</evidence>
<dbReference type="PANTHER" id="PTHR12931">
    <property type="entry name" value="UBIQUITIN THIOLESTERASE PROTEIN OTUB"/>
    <property type="match status" value="1"/>
</dbReference>
<evidence type="ECO:0000256" key="3">
    <source>
        <dbReference type="ARBA" id="ARBA00022670"/>
    </source>
</evidence>
<evidence type="ECO:0000313" key="9">
    <source>
        <dbReference type="Proteomes" id="UP001159427"/>
    </source>
</evidence>
<dbReference type="EC" id="3.4.19.12" evidence="2"/>
<dbReference type="Gene3D" id="3.40.50.150">
    <property type="entry name" value="Vaccinia Virus protein VP39"/>
    <property type="match status" value="1"/>
</dbReference>
<reference evidence="8 9" key="1">
    <citation type="submission" date="2022-05" db="EMBL/GenBank/DDBJ databases">
        <authorList>
            <consortium name="Genoscope - CEA"/>
            <person name="William W."/>
        </authorList>
    </citation>
    <scope>NUCLEOTIDE SEQUENCE [LARGE SCALE GENOMIC DNA]</scope>
</reference>
<organism evidence="8 9">
    <name type="scientific">Porites evermanni</name>
    <dbReference type="NCBI Taxonomy" id="104178"/>
    <lineage>
        <taxon>Eukaryota</taxon>
        <taxon>Metazoa</taxon>
        <taxon>Cnidaria</taxon>
        <taxon>Anthozoa</taxon>
        <taxon>Hexacorallia</taxon>
        <taxon>Scleractinia</taxon>
        <taxon>Fungiina</taxon>
        <taxon>Poritidae</taxon>
        <taxon>Porites</taxon>
    </lineage>
</organism>
<sequence>MIRGESFAHSYLQKFLFSRYFRHFLLIFMYNFRVVTRTASKGSSSSRWLKRQQTDLFVKKAFENNYLCRSAYKLIELDDRFHFLQPGRVVIDCGASPGSWTQVAVNRVLTRQAGQQKGLVIAVDLLDIEDILGATILSRCDFTDASTQRKILSLLPPAGADVIMSDMAPNATGNHTINHEAILNLCESAFEFSKDVLKPGGRFLCKLWDGYGTQASEVAFDSPKVQVTKFRLERRKLKLQARLPSCLSKMADHQGKEGTFACTGNYDEAIMAQVDNIQKEIADIHKLVSDKMDITCLEKEYAMDDFVYQSKIKDLALTYSHVRKTRGDGNCFYRAFGFSYLQELIGNQKEYERFHSLASQSKDELVSLGFPSFTIEDFHQVFMETIEAVGKEQSVEELEKIFCDDGLSNYIVVYLRLLTSAQLQRKSDFFQNFIEGERSIKEFCSQEVEPMAKESDHIHIIALTDALGVCVRVVYMDRGGDSSVNHHDFPEDGSRPLVFLLYRPGHYDVLYQKQL</sequence>
<dbReference type="InterPro" id="IPR003323">
    <property type="entry name" value="OTU_dom"/>
</dbReference>